<dbReference type="Pfam" id="PF02541">
    <property type="entry name" value="Ppx-GppA"/>
    <property type="match status" value="1"/>
</dbReference>
<accession>Q3A496</accession>
<sequence>MLAGVDVGSNTVRLLLGEVCHGIIKPVRYVRHITRLAGNYDPRVGLARQSMDHTFNALLDLQNIIAQAGVEQVRVVGTEALRRAPNADEFVSRVQDHAGIRLEIIDGEEEARLSCAGMIAALAPPPESCLMFDIGGGSTELIFSHKEKVLFKKSYPLGVVELCEMYPEDVAQQRYISKIFSLAVADLKKSSHFEHAMASDTLLVGTAGTVTSLAAMKLRMIDYDGLRINNQVLFHAELTAMLKSLSPMSVEQREQLAGLEKGRGDLIVPGLRITLALLDVFGKNMTKVSDFGLLEGVLLQMASRQFVS</sequence>
<dbReference type="Gene3D" id="3.30.420.40">
    <property type="match status" value="1"/>
</dbReference>
<feature type="domain" description="Ppx/GppA phosphatase N-terminal" evidence="1">
    <location>
        <begin position="24"/>
        <end position="303"/>
    </location>
</feature>
<reference evidence="3" key="1">
    <citation type="submission" date="2005-10" db="EMBL/GenBank/DDBJ databases">
        <title>Complete sequence of Pelobacter carbinolicus DSM 2380.</title>
        <authorList>
            <person name="Copeland A."/>
            <person name="Lucas S."/>
            <person name="Lapidus A."/>
            <person name="Barry K."/>
            <person name="Detter J.C."/>
            <person name="Glavina T."/>
            <person name="Hammon N."/>
            <person name="Israni S."/>
            <person name="Pitluck S."/>
            <person name="Chertkov O."/>
            <person name="Schmutz J."/>
            <person name="Larimer F."/>
            <person name="Land M."/>
            <person name="Kyrpides N."/>
            <person name="Ivanova N."/>
            <person name="Richardson P."/>
        </authorList>
    </citation>
    <scope>NUCLEOTIDE SEQUENCE [LARGE SCALE GENOMIC DNA]</scope>
    <source>
        <strain evidence="3">DSM 2380 / NBRC 103641 / GraBd1</strain>
    </source>
</reference>
<dbReference type="Proteomes" id="UP000002534">
    <property type="component" value="Chromosome"/>
</dbReference>
<evidence type="ECO:0000313" key="2">
    <source>
        <dbReference type="EMBL" id="ABA88811.1"/>
    </source>
</evidence>
<dbReference type="InterPro" id="IPR050273">
    <property type="entry name" value="GppA/Ppx_hydrolase"/>
</dbReference>
<gene>
    <name evidence="2" type="primary">gppA-1</name>
    <name evidence="2" type="ordered locus">Pcar_1566</name>
</gene>
<dbReference type="CDD" id="cd24054">
    <property type="entry name" value="ASKHA_NBD_AaPPX-GppA_MtPPX2-like"/>
    <property type="match status" value="1"/>
</dbReference>
<name>Q3A496_SYNC1</name>
<dbReference type="InterPro" id="IPR043129">
    <property type="entry name" value="ATPase_NBD"/>
</dbReference>
<dbReference type="GO" id="GO:0016462">
    <property type="term" value="F:pyrophosphatase activity"/>
    <property type="evidence" value="ECO:0007669"/>
    <property type="project" value="TreeGrafter"/>
</dbReference>
<organism evidence="2 3">
    <name type="scientific">Syntrophotalea carbinolica (strain DSM 2380 / NBRC 103641 / GraBd1)</name>
    <name type="common">Pelobacter carbinolicus</name>
    <dbReference type="NCBI Taxonomy" id="338963"/>
    <lineage>
        <taxon>Bacteria</taxon>
        <taxon>Pseudomonadati</taxon>
        <taxon>Thermodesulfobacteriota</taxon>
        <taxon>Desulfuromonadia</taxon>
        <taxon>Desulfuromonadales</taxon>
        <taxon>Syntrophotaleaceae</taxon>
        <taxon>Syntrophotalea</taxon>
    </lineage>
</organism>
<evidence type="ECO:0000259" key="1">
    <source>
        <dbReference type="Pfam" id="PF02541"/>
    </source>
</evidence>
<protein>
    <submittedName>
        <fullName evidence="2">PppGpp 5'-phosphohydrolase and exopolyphosphatase, putative</fullName>
    </submittedName>
</protein>
<dbReference type="STRING" id="338963.Pcar_1566"/>
<dbReference type="InterPro" id="IPR003695">
    <property type="entry name" value="Ppx_GppA_N"/>
</dbReference>
<evidence type="ECO:0000313" key="3">
    <source>
        <dbReference type="Proteomes" id="UP000002534"/>
    </source>
</evidence>
<dbReference type="PANTHER" id="PTHR30005">
    <property type="entry name" value="EXOPOLYPHOSPHATASE"/>
    <property type="match status" value="1"/>
</dbReference>
<reference evidence="2 3" key="2">
    <citation type="journal article" date="2012" name="BMC Genomics">
        <title>The genome of Pelobacter carbinolicus reveals surprising metabolic capabilities and physiological features.</title>
        <authorList>
            <person name="Aklujkar M."/>
            <person name="Haveman S.A."/>
            <person name="Didonato R.Jr."/>
            <person name="Chertkov O."/>
            <person name="Han C.S."/>
            <person name="Land M.L."/>
            <person name="Brown P."/>
            <person name="Lovley D.R."/>
        </authorList>
    </citation>
    <scope>NUCLEOTIDE SEQUENCE [LARGE SCALE GENOMIC DNA]</scope>
    <source>
        <strain evidence="3">DSM 2380 / NBRC 103641 / GraBd1</strain>
    </source>
</reference>
<dbReference type="OrthoDB" id="9793035at2"/>
<dbReference type="HOGENOM" id="CLU_025908_1_2_7"/>
<dbReference type="AlphaFoldDB" id="Q3A496"/>
<dbReference type="Gene3D" id="3.30.420.150">
    <property type="entry name" value="Exopolyphosphatase. Domain 2"/>
    <property type="match status" value="1"/>
</dbReference>
<keyword evidence="2" id="KW-0378">Hydrolase</keyword>
<dbReference type="RefSeq" id="WP_011341294.1">
    <property type="nucleotide sequence ID" value="NC_007498.2"/>
</dbReference>
<dbReference type="SUPFAM" id="SSF53067">
    <property type="entry name" value="Actin-like ATPase domain"/>
    <property type="match status" value="2"/>
</dbReference>
<dbReference type="PANTHER" id="PTHR30005:SF0">
    <property type="entry name" value="RETROGRADE REGULATION PROTEIN 2"/>
    <property type="match status" value="1"/>
</dbReference>
<dbReference type="eggNOG" id="COG0248">
    <property type="taxonomic scope" value="Bacteria"/>
</dbReference>
<keyword evidence="3" id="KW-1185">Reference proteome</keyword>
<proteinExistence type="predicted"/>
<dbReference type="EMBL" id="CP000142">
    <property type="protein sequence ID" value="ABA88811.1"/>
    <property type="molecule type" value="Genomic_DNA"/>
</dbReference>
<dbReference type="KEGG" id="pca:Pcar_1566"/>